<evidence type="ECO:0000313" key="3">
    <source>
        <dbReference type="Proteomes" id="UP000255423"/>
    </source>
</evidence>
<dbReference type="AlphaFoldDB" id="A0A380RWZ4"/>
<feature type="transmembrane region" description="Helical" evidence="1">
    <location>
        <begin position="57"/>
        <end position="78"/>
    </location>
</feature>
<evidence type="ECO:0000313" key="2">
    <source>
        <dbReference type="EMBL" id="SUQ19402.1"/>
    </source>
</evidence>
<keyword evidence="1" id="KW-0812">Transmembrane</keyword>
<dbReference type="Proteomes" id="UP000255423">
    <property type="component" value="Unassembled WGS sequence"/>
</dbReference>
<gene>
    <name evidence="2" type="ORF">SAMN05661053_0634</name>
</gene>
<evidence type="ECO:0000256" key="1">
    <source>
        <dbReference type="SAM" id="Phobius"/>
    </source>
</evidence>
<feature type="transmembrane region" description="Helical" evidence="1">
    <location>
        <begin position="6"/>
        <end position="26"/>
    </location>
</feature>
<dbReference type="EMBL" id="UHJL01000001">
    <property type="protein sequence ID" value="SUQ19402.1"/>
    <property type="molecule type" value="Genomic_DNA"/>
</dbReference>
<keyword evidence="1" id="KW-0472">Membrane</keyword>
<sequence length="82" mass="8768">MSFPPPSGNLLLQAALCGFFTILLSMKQKIPGILFLLAMPLSVLLYIKVEALSGSEILGLFSAVALYVVVALVIALLFNKKS</sequence>
<feature type="transmembrane region" description="Helical" evidence="1">
    <location>
        <begin position="33"/>
        <end position="51"/>
    </location>
</feature>
<organism evidence="2 3">
    <name type="scientific">Fibrobacter succinogenes</name>
    <name type="common">Bacteroides succinogenes</name>
    <dbReference type="NCBI Taxonomy" id="833"/>
    <lineage>
        <taxon>Bacteria</taxon>
        <taxon>Pseudomonadati</taxon>
        <taxon>Fibrobacterota</taxon>
        <taxon>Fibrobacteria</taxon>
        <taxon>Fibrobacterales</taxon>
        <taxon>Fibrobacteraceae</taxon>
        <taxon>Fibrobacter</taxon>
    </lineage>
</organism>
<accession>A0A380RWZ4</accession>
<name>A0A380RWZ4_FIBSU</name>
<keyword evidence="1" id="KW-1133">Transmembrane helix</keyword>
<protein>
    <submittedName>
        <fullName evidence="2">Uncharacterized protein</fullName>
    </submittedName>
</protein>
<proteinExistence type="predicted"/>
<reference evidence="2 3" key="1">
    <citation type="submission" date="2017-08" db="EMBL/GenBank/DDBJ databases">
        <authorList>
            <person name="de Groot N.N."/>
        </authorList>
    </citation>
    <scope>NUCLEOTIDE SEQUENCE [LARGE SCALE GENOMIC DNA]</scope>
    <source>
        <strain evidence="2 3">HM2</strain>
    </source>
</reference>